<keyword evidence="1" id="KW-0812">Transmembrane</keyword>
<proteinExistence type="predicted"/>
<reference evidence="2 3" key="1">
    <citation type="submission" date="2021-05" db="EMBL/GenBank/DDBJ databases">
        <title>Molecular characterization for Shewanella algae harboring chromosomal blaOXA-55-like strains isolated from clinical and environment sample.</title>
        <authorList>
            <person name="Ohama Y."/>
            <person name="Aoki K."/>
            <person name="Harada S."/>
            <person name="Moriya K."/>
            <person name="Ishii Y."/>
            <person name="Tateda K."/>
        </authorList>
    </citation>
    <scope>NUCLEOTIDE SEQUENCE [LARGE SCALE GENOMIC DNA]</scope>
    <source>
        <strain evidence="2 3">MBTL60-118</strain>
    </source>
</reference>
<evidence type="ECO:0000313" key="3">
    <source>
        <dbReference type="Proteomes" id="UP000773469"/>
    </source>
</evidence>
<gene>
    <name evidence="2" type="ORF">TUM3794_05310</name>
</gene>
<keyword evidence="1" id="KW-0472">Membrane</keyword>
<dbReference type="EMBL" id="BPEU01000003">
    <property type="protein sequence ID" value="GIU36325.1"/>
    <property type="molecule type" value="Genomic_DNA"/>
</dbReference>
<evidence type="ECO:0000256" key="1">
    <source>
        <dbReference type="SAM" id="Phobius"/>
    </source>
</evidence>
<protein>
    <submittedName>
        <fullName evidence="2">Uncharacterized protein</fullName>
    </submittedName>
</protein>
<dbReference type="Proteomes" id="UP000773469">
    <property type="component" value="Unassembled WGS sequence"/>
</dbReference>
<organism evidence="2 3">
    <name type="scientific">Shewanella colwelliana</name>
    <name type="common">Alteromonas colwelliana</name>
    <dbReference type="NCBI Taxonomy" id="23"/>
    <lineage>
        <taxon>Bacteria</taxon>
        <taxon>Pseudomonadati</taxon>
        <taxon>Pseudomonadota</taxon>
        <taxon>Gammaproteobacteria</taxon>
        <taxon>Alteromonadales</taxon>
        <taxon>Shewanellaceae</taxon>
        <taxon>Shewanella</taxon>
    </lineage>
</organism>
<feature type="transmembrane region" description="Helical" evidence="1">
    <location>
        <begin position="5"/>
        <end position="21"/>
    </location>
</feature>
<comment type="caution">
    <text evidence="2">The sequence shown here is derived from an EMBL/GenBank/DDBJ whole genome shotgun (WGS) entry which is preliminary data.</text>
</comment>
<accession>A0ABQ4NV65</accession>
<keyword evidence="1" id="KW-1133">Transmembrane helix</keyword>
<evidence type="ECO:0000313" key="2">
    <source>
        <dbReference type="EMBL" id="GIU36325.1"/>
    </source>
</evidence>
<sequence>MSLKVAFVVIVGLAIVAFFIFRSSDDNVLETDGGMVTVGDMSKLVSSLKASGSNGSFAVVLVPGTAGSDGYDANLQFSIANEKVGFDWVLLAERNIKDKEKVISLAKSNGMSCVSGTMNEVNFVRCSGRDEYAELGQKVLKEIYGVSSNQEMPLIITDFVWDKKT</sequence>
<name>A0ABQ4NV65_SHECO</name>
<keyword evidence="3" id="KW-1185">Reference proteome</keyword>